<gene>
    <name evidence="1" type="ORF">AMJ74_01565</name>
</gene>
<reference evidence="1 2" key="1">
    <citation type="journal article" date="2015" name="Microbiome">
        <title>Genomic resolution of linkages in carbon, nitrogen, and sulfur cycling among widespread estuary sediment bacteria.</title>
        <authorList>
            <person name="Baker B.J."/>
            <person name="Lazar C.S."/>
            <person name="Teske A.P."/>
            <person name="Dick G.J."/>
        </authorList>
    </citation>
    <scope>NUCLEOTIDE SEQUENCE [LARGE SCALE GENOMIC DNA]</scope>
    <source>
        <strain evidence="1">SM1_77</strain>
    </source>
</reference>
<organism evidence="1 2">
    <name type="scientific">candidate division WOR_3 bacterium SM1_77</name>
    <dbReference type="NCBI Taxonomy" id="1703778"/>
    <lineage>
        <taxon>Bacteria</taxon>
        <taxon>Bacteria division WOR-3</taxon>
    </lineage>
</organism>
<dbReference type="Proteomes" id="UP000050975">
    <property type="component" value="Unassembled WGS sequence"/>
</dbReference>
<dbReference type="EMBL" id="LJVE01000014">
    <property type="protein sequence ID" value="KPL15468.1"/>
    <property type="molecule type" value="Genomic_DNA"/>
</dbReference>
<accession>A0A0S8K249</accession>
<evidence type="ECO:0000313" key="1">
    <source>
        <dbReference type="EMBL" id="KPL15468.1"/>
    </source>
</evidence>
<evidence type="ECO:0000313" key="2">
    <source>
        <dbReference type="Proteomes" id="UP000050975"/>
    </source>
</evidence>
<comment type="caution">
    <text evidence="1">The sequence shown here is derived from an EMBL/GenBank/DDBJ whole genome shotgun (WGS) entry which is preliminary data.</text>
</comment>
<sequence>PGENVVVNLTYEDGVQGGYEGEELLVNYYDVMEAFPELRQLFVDLELQPYLGKNSIGNWGIHRHCYNPTSRWNLVMLGEGNDGGAGIFFKNDEEGCYPVDPTYEYVVDYLEEGITLKEIERCPLETGRIYTIDTWTWHSHLTNDPDHKAVAWLMHFKFANSKDNVKDVIRNQEIWGWRKVLWRDTKQRKYRHGTHDV</sequence>
<protein>
    <submittedName>
        <fullName evidence="1">Uncharacterized protein</fullName>
    </submittedName>
</protein>
<name>A0A0S8K249_UNCW3</name>
<dbReference type="AlphaFoldDB" id="A0A0S8K249"/>
<feature type="non-terminal residue" evidence="1">
    <location>
        <position position="1"/>
    </location>
</feature>
<proteinExistence type="predicted"/>